<dbReference type="InterPro" id="IPR036380">
    <property type="entry name" value="Isochorismatase-like_sf"/>
</dbReference>
<comment type="caution">
    <text evidence="3">The sequence shown here is derived from an EMBL/GenBank/DDBJ whole genome shotgun (WGS) entry which is preliminary data.</text>
</comment>
<dbReference type="EMBL" id="MSLT01000012">
    <property type="protein sequence ID" value="OUD13835.1"/>
    <property type="molecule type" value="Genomic_DNA"/>
</dbReference>
<keyword evidence="4" id="KW-1185">Reference proteome</keyword>
<dbReference type="InterPro" id="IPR052347">
    <property type="entry name" value="Isochorismatase_Nicotinamidase"/>
</dbReference>
<name>A0A251X7B8_9GAMM</name>
<comment type="similarity">
    <text evidence="1">Belongs to the isochorismatase family.</text>
</comment>
<dbReference type="GO" id="GO:0016787">
    <property type="term" value="F:hydrolase activity"/>
    <property type="evidence" value="ECO:0007669"/>
    <property type="project" value="UniProtKB-KW"/>
</dbReference>
<evidence type="ECO:0000313" key="4">
    <source>
        <dbReference type="Proteomes" id="UP000194798"/>
    </source>
</evidence>
<dbReference type="Gene3D" id="3.40.50.850">
    <property type="entry name" value="Isochorismatase-like"/>
    <property type="match status" value="1"/>
</dbReference>
<dbReference type="PANTHER" id="PTHR11080:SF2">
    <property type="entry name" value="LD05707P"/>
    <property type="match status" value="1"/>
</dbReference>
<dbReference type="PANTHER" id="PTHR11080">
    <property type="entry name" value="PYRAZINAMIDASE/NICOTINAMIDASE"/>
    <property type="match status" value="1"/>
</dbReference>
<dbReference type="AlphaFoldDB" id="A0A251X7B8"/>
<keyword evidence="2" id="KW-0378">Hydrolase</keyword>
<evidence type="ECO:0000256" key="1">
    <source>
        <dbReference type="ARBA" id="ARBA00006336"/>
    </source>
</evidence>
<proteinExistence type="inferred from homology"/>
<evidence type="ECO:0000256" key="2">
    <source>
        <dbReference type="ARBA" id="ARBA00022801"/>
    </source>
</evidence>
<dbReference type="SUPFAM" id="SSF52499">
    <property type="entry name" value="Isochorismatase-like hydrolases"/>
    <property type="match status" value="1"/>
</dbReference>
<sequence>MKLQFLLIDPQNDFAHPQGQLYVPGADEDSLRLAALLQRYSAHIEAIHVTLDTHHLVDIAHPIFWIDKNGEHPTPFTQISAEDVQEKRWQTTKPEHQNRALNYVETLAKNGRYQLTIWPPHCLIGTAGHNVVEPVAQAIRTWEQQSFAIANYINKGDNIWTEHYSAVRADVPDPKDPYTQLNTALIQTLKAADRVAISGQALSHCVANTVRDIVANFGETQLDKLVLIEDTCSSVPGFEAWGAQFVQDMKNVGVQVIHSSDDLL</sequence>
<dbReference type="Proteomes" id="UP000194798">
    <property type="component" value="Unassembled WGS sequence"/>
</dbReference>
<evidence type="ECO:0000313" key="3">
    <source>
        <dbReference type="EMBL" id="OUD13835.1"/>
    </source>
</evidence>
<gene>
    <name evidence="3" type="ORF">TPSD3_05670</name>
</gene>
<protein>
    <submittedName>
        <fullName evidence="3">Uncharacterized protein</fullName>
    </submittedName>
</protein>
<reference evidence="3 4" key="1">
    <citation type="submission" date="2016-12" db="EMBL/GenBank/DDBJ databases">
        <title>Thioflexothrix psekupsii D3 genome sequencing and assembly.</title>
        <authorList>
            <person name="Fomenkov A."/>
            <person name="Vincze T."/>
            <person name="Grabovich M."/>
            <person name="Anton B.P."/>
            <person name="Dubinina G."/>
            <person name="Orlova M."/>
            <person name="Belousova E."/>
            <person name="Roberts R.J."/>
        </authorList>
    </citation>
    <scope>NUCLEOTIDE SEQUENCE [LARGE SCALE GENOMIC DNA]</scope>
    <source>
        <strain evidence="3">D3</strain>
    </source>
</reference>
<organism evidence="3 4">
    <name type="scientific">Thioflexithrix psekupsensis</name>
    <dbReference type="NCBI Taxonomy" id="1570016"/>
    <lineage>
        <taxon>Bacteria</taxon>
        <taxon>Pseudomonadati</taxon>
        <taxon>Pseudomonadota</taxon>
        <taxon>Gammaproteobacteria</taxon>
        <taxon>Thiotrichales</taxon>
        <taxon>Thioflexithrix</taxon>
    </lineage>
</organism>
<accession>A0A251X7B8</accession>